<evidence type="ECO:0000256" key="3">
    <source>
        <dbReference type="ARBA" id="ARBA00022737"/>
    </source>
</evidence>
<evidence type="ECO:0000259" key="8">
    <source>
        <dbReference type="PROSITE" id="PS50102"/>
    </source>
</evidence>
<dbReference type="CDD" id="cd12285">
    <property type="entry name" value="RRM3_RBM39_like"/>
    <property type="match status" value="1"/>
</dbReference>
<dbReference type="NCBIfam" id="TIGR01622">
    <property type="entry name" value="SF-CC1"/>
    <property type="match status" value="1"/>
</dbReference>
<accession>A0A2C6KID7</accession>
<dbReference type="EMBL" id="MIGC01006571">
    <property type="protein sequence ID" value="PHJ16153.1"/>
    <property type="molecule type" value="Genomic_DNA"/>
</dbReference>
<name>A0A2C6KID7_9APIC</name>
<feature type="domain" description="RRM" evidence="8">
    <location>
        <begin position="357"/>
        <end position="444"/>
    </location>
</feature>
<feature type="compositionally biased region" description="Acidic residues" evidence="7">
    <location>
        <begin position="290"/>
        <end position="301"/>
    </location>
</feature>
<dbReference type="GeneID" id="94433354"/>
<dbReference type="Pfam" id="PF00076">
    <property type="entry name" value="RRM_1"/>
    <property type="match status" value="3"/>
</dbReference>
<comment type="similarity">
    <text evidence="1">Belongs to the HTATSF1 family.</text>
</comment>
<comment type="caution">
    <text evidence="9">The sequence shown here is derived from an EMBL/GenBank/DDBJ whole genome shotgun (WGS) entry which is preliminary data.</text>
</comment>
<evidence type="ECO:0000313" key="9">
    <source>
        <dbReference type="EMBL" id="PHJ16153.1"/>
    </source>
</evidence>
<dbReference type="InterPro" id="IPR012677">
    <property type="entry name" value="Nucleotide-bd_a/b_plait_sf"/>
</dbReference>
<evidence type="ECO:0000313" key="10">
    <source>
        <dbReference type="Proteomes" id="UP000221165"/>
    </source>
</evidence>
<dbReference type="Gene3D" id="3.30.70.330">
    <property type="match status" value="3"/>
</dbReference>
<keyword evidence="4 6" id="KW-0694">RNA-binding</keyword>
<dbReference type="SUPFAM" id="SSF54928">
    <property type="entry name" value="RNA-binding domain, RBD"/>
    <property type="match status" value="3"/>
</dbReference>
<evidence type="ECO:0000256" key="7">
    <source>
        <dbReference type="SAM" id="MobiDB-lite"/>
    </source>
</evidence>
<dbReference type="InterPro" id="IPR000504">
    <property type="entry name" value="RRM_dom"/>
</dbReference>
<reference evidence="9 10" key="1">
    <citation type="journal article" date="2017" name="Int. J. Parasitol.">
        <title>The genome of the protozoan parasite Cystoisospora suis and a reverse vaccinology approach to identify vaccine candidates.</title>
        <authorList>
            <person name="Palmieri N."/>
            <person name="Shrestha A."/>
            <person name="Ruttkowski B."/>
            <person name="Beck T."/>
            <person name="Vogl C."/>
            <person name="Tomley F."/>
            <person name="Blake D.P."/>
            <person name="Joachim A."/>
        </authorList>
    </citation>
    <scope>NUCLEOTIDE SEQUENCE [LARGE SCALE GENOMIC DNA]</scope>
    <source>
        <strain evidence="9 10">Wien I</strain>
    </source>
</reference>
<dbReference type="PANTHER" id="PTHR48036">
    <property type="entry name" value="SPLICING FACTOR (PAD-1), PUTATIVE (AFU_ORTHOLOGUE AFUA_1G15810)-RELATED"/>
    <property type="match status" value="1"/>
</dbReference>
<feature type="region of interest" description="Disordered" evidence="7">
    <location>
        <begin position="283"/>
        <end position="307"/>
    </location>
</feature>
<dbReference type="PROSITE" id="PS50102">
    <property type="entry name" value="RRM"/>
    <property type="match status" value="3"/>
</dbReference>
<evidence type="ECO:0000256" key="1">
    <source>
        <dbReference type="ARBA" id="ARBA00007747"/>
    </source>
</evidence>
<evidence type="ECO:0000256" key="5">
    <source>
        <dbReference type="ARBA" id="ARBA00023187"/>
    </source>
</evidence>
<evidence type="ECO:0000256" key="2">
    <source>
        <dbReference type="ARBA" id="ARBA00022664"/>
    </source>
</evidence>
<keyword evidence="2" id="KW-0507">mRNA processing</keyword>
<dbReference type="GO" id="GO:0005684">
    <property type="term" value="C:U2-type spliceosomal complex"/>
    <property type="evidence" value="ECO:0007669"/>
    <property type="project" value="UniProtKB-ARBA"/>
</dbReference>
<proteinExistence type="inferred from homology"/>
<dbReference type="GO" id="GO:0000398">
    <property type="term" value="P:mRNA splicing, via spliceosome"/>
    <property type="evidence" value="ECO:0007669"/>
    <property type="project" value="UniProtKB-ARBA"/>
</dbReference>
<dbReference type="SMART" id="SM00360">
    <property type="entry name" value="RRM"/>
    <property type="match status" value="3"/>
</dbReference>
<keyword evidence="5" id="KW-0508">mRNA splicing</keyword>
<dbReference type="CDD" id="cd12283">
    <property type="entry name" value="RRM1_RBM39_like"/>
    <property type="match status" value="1"/>
</dbReference>
<dbReference type="InterPro" id="IPR006509">
    <property type="entry name" value="RBM39_SF"/>
</dbReference>
<organism evidence="9 10">
    <name type="scientific">Cystoisospora suis</name>
    <dbReference type="NCBI Taxonomy" id="483139"/>
    <lineage>
        <taxon>Eukaryota</taxon>
        <taxon>Sar</taxon>
        <taxon>Alveolata</taxon>
        <taxon>Apicomplexa</taxon>
        <taxon>Conoidasida</taxon>
        <taxon>Coccidia</taxon>
        <taxon>Eucoccidiorida</taxon>
        <taxon>Eimeriorina</taxon>
        <taxon>Sarcocystidae</taxon>
        <taxon>Cystoisospora</taxon>
    </lineage>
</organism>
<gene>
    <name evidence="9" type="ORF">CSUI_010036</name>
</gene>
<dbReference type="InterPro" id="IPR035979">
    <property type="entry name" value="RBD_domain_sf"/>
</dbReference>
<dbReference type="VEuPathDB" id="ToxoDB:CSUI_010036"/>
<protein>
    <submittedName>
        <fullName evidence="9">Splicing factor</fullName>
    </submittedName>
</protein>
<feature type="domain" description="RRM" evidence="8">
    <location>
        <begin position="40"/>
        <end position="118"/>
    </location>
</feature>
<evidence type="ECO:0000256" key="6">
    <source>
        <dbReference type="PROSITE-ProRule" id="PRU00176"/>
    </source>
</evidence>
<dbReference type="FunFam" id="3.30.70.330:FF:000105">
    <property type="entry name" value="HIV Tat-specific factor 1 homolog"/>
    <property type="match status" value="1"/>
</dbReference>
<dbReference type="RefSeq" id="XP_067917883.1">
    <property type="nucleotide sequence ID" value="XM_068070143.1"/>
</dbReference>
<sequence length="452" mass="49763">MRREELAMRRMRREREEQQKREREDEQKKREVEEARRDDLTVLVLNMCLKAEEKHIYEFFSANAGKIRDIQLIRDQRSGSSKGVAYVEFYTQESVIKAMALNGISFKGQPLRVQASMAEKNRAARAAKQGAGAGPEAALVNIPMRVYVGGLVDNLSKLTEDDLRALFSPFGRITEIELPKDANTGASRGYGFVVYASVADAHEAMQHMNGFELLGQNLRVGYAADGVRGSSTEDMLQQAAAALQQHQIQMPTSALVSQEAVKAQQLAAQAAAAKQGALLAEEKKANDAKGEDEDSDLDDADGDKGLIHGRDHKQALMQKLLNRDAATTQADSSGTTQHGFLRASMGAMFTEGSGGSRNVVLNNMFLPKDANLQEDPDFFLDLSDDVRDECRKFGSVEKVWINERNLDGKVWIKFAQAGQAQAAFNALNGRYFAGKPISVEFVSDSVWSSTCG</sequence>
<dbReference type="OrthoDB" id="5411533at2759"/>
<feature type="region of interest" description="Disordered" evidence="7">
    <location>
        <begin position="1"/>
        <end position="33"/>
    </location>
</feature>
<dbReference type="Proteomes" id="UP000221165">
    <property type="component" value="Unassembled WGS sequence"/>
</dbReference>
<dbReference type="AlphaFoldDB" id="A0A2C6KID7"/>
<evidence type="ECO:0000256" key="4">
    <source>
        <dbReference type="ARBA" id="ARBA00022884"/>
    </source>
</evidence>
<feature type="domain" description="RRM" evidence="8">
    <location>
        <begin position="144"/>
        <end position="225"/>
    </location>
</feature>
<keyword evidence="3" id="KW-0677">Repeat</keyword>
<dbReference type="GO" id="GO:0003723">
    <property type="term" value="F:RNA binding"/>
    <property type="evidence" value="ECO:0007669"/>
    <property type="project" value="UniProtKB-UniRule"/>
</dbReference>
<keyword evidence="10" id="KW-1185">Reference proteome</keyword>